<sequence>MPRVAVQLDSAAEQRKEEAEAPETETVSSLSCVCFSLFISFQRQSLQLAAPSFFLFLFLYVCRLCFFFFTYTKKVAPLLLWSVVCNFNCIFGLRKRFQLWTMEKAAAVNRSNSKKRKLILSDGEDDDVGKGRRFKILLPNGTSVGLTTWDPEPEIPFADFISLVKGKYLKAQKDLDSAKKEKEINWKSGGLYLEDADDVKIRDVVKLKKYKPHKCHILSLRDGSSAVAESFKSMWDLTPDTDLLLELPEDYNFENALADLIDNSLQAVWSNGENDRKLIIVNVANDKIIIFDNGPGMDDSDENSLAKWGKMGASLHRLSRSEAIGGKPPYLKPYFGMFGFGGPIAAMHLGRLIKVSSKTRKVKKVYTLVLDREALLSHSNSKCTWKAEGGIRDPCKVEIRNSNHGSFTKVLIQGLKVKDVDIFRLRCHLKDTYFPYIQSDDMFDNGKTITPVEFKVNGTCLTEIQGGEVAITNLLSCNGPQFVLQLHLLSAPKNDGIRSPSSSRAIQEANARLRCVYFPYKEGKENFEKVLEELIAGGYETSENFQSFSRVSVRRLGRLLPRARWTLLPFMDFRNRKGNKAQLLKRCCLRVKCFIETDAGFKPTPSKTDLASNNPFTMALKNFGSKTQNEEKDIEVKILKDGKVLNPLQLEREYQDWILQMHDSYDEEVDSGEDQPVMIVSPANKKALGISSDVIRVHQLLKRKEKSWKAGQKVKVLKGACAGVYKNNIYATLEYFLLEGLEGDAGGDARIICRPIDIPDENGSVLSVGDKNKNASLVIRGSLSLPLSVIDSGKLVAVASTEWDNHLKRKQLKSPATVDLLSSDHCQQLEIDGTLPINNPVFAGQVPPSKVVAVIRPVNFMPGAATGKLDQKDICKNNIDMVMEVKLKNQGLNDENIIHIERASPESYKGFNGLYFFPLGCKLPDFFTRTGTYIFSFSLTDSSCNSIKKSVIVKPSPDVGSWKILNHDQSSLPVLRVGSYIPTLTVACYDKHGNRAPFQNISGLTVKLQTEKGLLFETNKPSITFSSNKLALNIKDILVKIRELDKIRPGYEATLVIASSNKLLSLPCKVYPGHLKKVELQPAITESHLLPGHVFEKLTLEMFDAYGNHVFKELEVTLSLDGFNILDHVAMIHKVDDKGRIDLSGLLKVTAGYGRTASISVLYEDRTIFKQEFSTVKRNLRITSGVPDFCTVGGQLENIIFEVVDDVGDVDTTIHHDDKDGQIHMLTIKSDSFNADESIRYTFQHGCCTIPSIPIPLNEGTFCFEAAHSRHRELHLIVKVPVVKPRTIINEACQHSSPDNIIMHEHDSPLCNQQNNLLVNNAEQAQVPVVKSWTVMNEACQHASPDNIMMDDQGLPSFNQQKNLAVNNAEQALVPDVESPNMQYAACRPSPLNTIIPEQDSPAFNQKLKLMLSLVSNDMKEMEDSICTIGEVIAEAEKNIDDMNTQKNEIEQEMEKMLENVKPYKNCILTKDELKLKIESMGNTAAAVLCSLSAYQERPKCFTEEIVGLVALLGTVKSPDLSRILAEYLGEDKMLAVICKSFDAASSIESYKQSGAVDFERGLHAEAATLGRAIHNRFLVICLEDISPYTGGQGNDPQRKLALPDPKLKDGKTPDGFLGYAVNMVDLDTNHLNISTASGHGLRETVLFSLFKKLQVFETRESMLAARACIQEGAVSLDGGILRENGLLSLGVGDPCIYFPCENQIVLPPELQKITTRIEKKQLELKSCKEEIRKLTKYRKKCLKKFKIKEGQYYDLLNRIERETMI</sequence>
<evidence type="ECO:0000256" key="2">
    <source>
        <dbReference type="SAM" id="MobiDB-lite"/>
    </source>
</evidence>
<evidence type="ECO:0000313" key="5">
    <source>
        <dbReference type="Proteomes" id="UP001372338"/>
    </source>
</evidence>
<organism evidence="4 5">
    <name type="scientific">Crotalaria pallida</name>
    <name type="common">Smooth rattlebox</name>
    <name type="synonym">Crotalaria striata</name>
    <dbReference type="NCBI Taxonomy" id="3830"/>
    <lineage>
        <taxon>Eukaryota</taxon>
        <taxon>Viridiplantae</taxon>
        <taxon>Streptophyta</taxon>
        <taxon>Embryophyta</taxon>
        <taxon>Tracheophyta</taxon>
        <taxon>Spermatophyta</taxon>
        <taxon>Magnoliopsida</taxon>
        <taxon>eudicotyledons</taxon>
        <taxon>Gunneridae</taxon>
        <taxon>Pentapetalae</taxon>
        <taxon>rosids</taxon>
        <taxon>fabids</taxon>
        <taxon>Fabales</taxon>
        <taxon>Fabaceae</taxon>
        <taxon>Papilionoideae</taxon>
        <taxon>50 kb inversion clade</taxon>
        <taxon>genistoids sensu lato</taxon>
        <taxon>core genistoids</taxon>
        <taxon>Crotalarieae</taxon>
        <taxon>Crotalaria</taxon>
    </lineage>
</organism>
<keyword evidence="3" id="KW-0472">Membrane</keyword>
<keyword evidence="3" id="KW-1133">Transmembrane helix</keyword>
<dbReference type="InterPro" id="IPR036890">
    <property type="entry name" value="HATPase_C_sf"/>
</dbReference>
<name>A0AAN9FCM0_CROPI</name>
<evidence type="ECO:0000256" key="3">
    <source>
        <dbReference type="SAM" id="Phobius"/>
    </source>
</evidence>
<feature type="coiled-coil region" evidence="1">
    <location>
        <begin position="1711"/>
        <end position="1738"/>
    </location>
</feature>
<accession>A0AAN9FCM0</accession>
<dbReference type="EMBL" id="JAYWIO010000003">
    <property type="protein sequence ID" value="KAK7272945.1"/>
    <property type="molecule type" value="Genomic_DNA"/>
</dbReference>
<proteinExistence type="predicted"/>
<keyword evidence="5" id="KW-1185">Reference proteome</keyword>
<gene>
    <name evidence="4" type="ORF">RIF29_13990</name>
</gene>
<dbReference type="Pfam" id="PF13589">
    <property type="entry name" value="HATPase_c_3"/>
    <property type="match status" value="1"/>
</dbReference>
<comment type="caution">
    <text evidence="4">The sequence shown here is derived from an EMBL/GenBank/DDBJ whole genome shotgun (WGS) entry which is preliminary data.</text>
</comment>
<dbReference type="PANTHER" id="PTHR33566">
    <property type="entry name" value="EN/SPM-LIKE TRANSPOSON-RELATED"/>
    <property type="match status" value="1"/>
</dbReference>
<dbReference type="Proteomes" id="UP001372338">
    <property type="component" value="Unassembled WGS sequence"/>
</dbReference>
<dbReference type="PANTHER" id="PTHR33566:SF1">
    <property type="entry name" value="EN_SPM-LIKE TRANSPOSON-RELATED"/>
    <property type="match status" value="1"/>
</dbReference>
<reference evidence="4 5" key="1">
    <citation type="submission" date="2024-01" db="EMBL/GenBank/DDBJ databases">
        <title>The genomes of 5 underutilized Papilionoideae crops provide insights into root nodulation and disease resistanc.</title>
        <authorList>
            <person name="Yuan L."/>
        </authorList>
    </citation>
    <scope>NUCLEOTIDE SEQUENCE [LARGE SCALE GENOMIC DNA]</scope>
    <source>
        <strain evidence="4">ZHUSHIDOU_FW_LH</strain>
        <tissue evidence="4">Leaf</tissue>
    </source>
</reference>
<protein>
    <submittedName>
        <fullName evidence="4">Uncharacterized protein</fullName>
    </submittedName>
</protein>
<evidence type="ECO:0000256" key="1">
    <source>
        <dbReference type="SAM" id="Coils"/>
    </source>
</evidence>
<keyword evidence="1" id="KW-0175">Coiled coil</keyword>
<dbReference type="Gene3D" id="3.30.565.10">
    <property type="entry name" value="Histidine kinase-like ATPase, C-terminal domain"/>
    <property type="match status" value="1"/>
</dbReference>
<dbReference type="SUPFAM" id="SSF55874">
    <property type="entry name" value="ATPase domain of HSP90 chaperone/DNA topoisomerase II/histidine kinase"/>
    <property type="match status" value="1"/>
</dbReference>
<feature type="transmembrane region" description="Helical" evidence="3">
    <location>
        <begin position="48"/>
        <end position="69"/>
    </location>
</feature>
<feature type="region of interest" description="Disordered" evidence="2">
    <location>
        <begin position="1"/>
        <end position="22"/>
    </location>
</feature>
<feature type="coiled-coil region" evidence="1">
    <location>
        <begin position="1433"/>
        <end position="1460"/>
    </location>
</feature>
<keyword evidence="3" id="KW-0812">Transmembrane</keyword>
<evidence type="ECO:0000313" key="4">
    <source>
        <dbReference type="EMBL" id="KAK7272945.1"/>
    </source>
</evidence>